<proteinExistence type="predicted"/>
<feature type="coiled-coil region" evidence="1">
    <location>
        <begin position="317"/>
        <end position="344"/>
    </location>
</feature>
<keyword evidence="1" id="KW-0175">Coiled coil</keyword>
<feature type="domain" description="Cyanovirin-N" evidence="2">
    <location>
        <begin position="2"/>
        <end position="103"/>
    </location>
</feature>
<dbReference type="SMART" id="SM01111">
    <property type="entry name" value="CVNH"/>
    <property type="match status" value="1"/>
</dbReference>
<evidence type="ECO:0000256" key="1">
    <source>
        <dbReference type="SAM" id="Coils"/>
    </source>
</evidence>
<accession>A0A1L7XX39</accession>
<dbReference type="AlphaFoldDB" id="A0A1L7XX39"/>
<evidence type="ECO:0000313" key="4">
    <source>
        <dbReference type="Proteomes" id="UP000184330"/>
    </source>
</evidence>
<keyword evidence="4" id="KW-1185">Reference proteome</keyword>
<dbReference type="SUPFAM" id="SSF51322">
    <property type="entry name" value="Cyanovirin-N"/>
    <property type="match status" value="1"/>
</dbReference>
<dbReference type="PANTHER" id="PTHR42076:SF1">
    <property type="entry name" value="CYANOVIRIN-N DOMAIN-CONTAINING PROTEIN"/>
    <property type="match status" value="1"/>
</dbReference>
<dbReference type="InterPro" id="IPR036673">
    <property type="entry name" value="Cyanovirin-N_sf"/>
</dbReference>
<dbReference type="OrthoDB" id="2441380at2759"/>
<protein>
    <recommendedName>
        <fullName evidence="2">Cyanovirin-N domain-containing protein</fullName>
    </recommendedName>
</protein>
<evidence type="ECO:0000259" key="2">
    <source>
        <dbReference type="SMART" id="SM01111"/>
    </source>
</evidence>
<name>A0A1L7XX39_9HELO</name>
<gene>
    <name evidence="3" type="ORF">PAC_19496</name>
</gene>
<dbReference type="Proteomes" id="UP000184330">
    <property type="component" value="Unassembled WGS sequence"/>
</dbReference>
<organism evidence="3 4">
    <name type="scientific">Phialocephala subalpina</name>
    <dbReference type="NCBI Taxonomy" id="576137"/>
    <lineage>
        <taxon>Eukaryota</taxon>
        <taxon>Fungi</taxon>
        <taxon>Dikarya</taxon>
        <taxon>Ascomycota</taxon>
        <taxon>Pezizomycotina</taxon>
        <taxon>Leotiomycetes</taxon>
        <taxon>Helotiales</taxon>
        <taxon>Mollisiaceae</taxon>
        <taxon>Phialocephala</taxon>
        <taxon>Phialocephala fortinii species complex</taxon>
    </lineage>
</organism>
<dbReference type="EMBL" id="FJOG01000075">
    <property type="protein sequence ID" value="CZR69596.1"/>
    <property type="molecule type" value="Genomic_DNA"/>
</dbReference>
<dbReference type="InterPro" id="IPR011058">
    <property type="entry name" value="Cyanovirin-N"/>
</dbReference>
<reference evidence="3 4" key="1">
    <citation type="submission" date="2016-03" db="EMBL/GenBank/DDBJ databases">
        <authorList>
            <person name="Ploux O."/>
        </authorList>
    </citation>
    <scope>NUCLEOTIDE SEQUENCE [LARGE SCALE GENOMIC DNA]</scope>
    <source>
        <strain evidence="3 4">UAMH 11012</strain>
    </source>
</reference>
<dbReference type="Gene3D" id="2.30.60.10">
    <property type="entry name" value="Cyanovirin-N"/>
    <property type="match status" value="1"/>
</dbReference>
<dbReference type="PANTHER" id="PTHR42076">
    <property type="entry name" value="CYANOVIRIN-N HOMOLOG"/>
    <property type="match status" value="1"/>
</dbReference>
<evidence type="ECO:0000313" key="3">
    <source>
        <dbReference type="EMBL" id="CZR69596.1"/>
    </source>
</evidence>
<sequence>MSFSASSSSIIILPDSTLTAQCKRCNGDRNTSSINLDYFIGNADGVFNIGGSHYSRTARSIVIKYSDCSTILHAMLQKRDQSWQAASINLDSFIANQDGELCFTLDPFDQSLEELADDSAMFWPLSNQSHCEAVEASVSRCGTTRNNLREDINSCIASGIHIASVSVNAAFEAIEQAQKTMYGCVGDTTEVIESQALQLSAIFDDAIRDWMNLADLVGRSSQELKEFQHTTLHDTFLEIEWAEQRIHFDIRRNDARSKSIAVAIKSLERQIELNEGARQTAQEQQSSASDRTIGFSVASVFLPFVFIPLAIIASQEREHWNDERVKLDEKIKNANQEQELHESSLNTLKLSLETAKKNKKKCSELRDTTGLFKEGCCDLEIRIHAYKDHITTYQQHLACVELTAVGALQWSKNLEEAQGLLEQALGLRSEMITLREKCILLGSVTDVERVAVTATGASGYNHRPVGVAKDLSG</sequence>
<dbReference type="Pfam" id="PF08881">
    <property type="entry name" value="CVNH"/>
    <property type="match status" value="1"/>
</dbReference>